<dbReference type="PANTHER" id="PTHR34706">
    <property type="entry name" value="SLR1338 PROTEIN"/>
    <property type="match status" value="1"/>
</dbReference>
<comment type="caution">
    <text evidence="2">The sequence shown here is derived from an EMBL/GenBank/DDBJ whole genome shotgun (WGS) entry which is preliminary data.</text>
</comment>
<gene>
    <name evidence="2" type="ORF">LTR36_002054</name>
</gene>
<keyword evidence="3" id="KW-1185">Reference proteome</keyword>
<dbReference type="PANTHER" id="PTHR34706:SF2">
    <property type="entry name" value="RFEF"/>
    <property type="match status" value="1"/>
</dbReference>
<evidence type="ECO:0000256" key="1">
    <source>
        <dbReference type="SAM" id="MobiDB-lite"/>
    </source>
</evidence>
<feature type="region of interest" description="Disordered" evidence="1">
    <location>
        <begin position="107"/>
        <end position="178"/>
    </location>
</feature>
<feature type="region of interest" description="Disordered" evidence="1">
    <location>
        <begin position="1"/>
        <end position="84"/>
    </location>
</feature>
<evidence type="ECO:0000313" key="3">
    <source>
        <dbReference type="Proteomes" id="UP001324427"/>
    </source>
</evidence>
<proteinExistence type="predicted"/>
<dbReference type="SUPFAM" id="SSF53300">
    <property type="entry name" value="vWA-like"/>
    <property type="match status" value="1"/>
</dbReference>
<name>A0AAV9JP99_9PEZI</name>
<sequence>MPLAAKMAASGASAPYPSALQPGASQNTGYQNAGYQPPAPGGYGAQAYSRPPPPAPQSQSQYPGQTSSPYPGQQPAYGGQTAQPYNQQPFAWTLQCHFDAHLLTCSSLQGGPPPPQQQQGGYGQQPPQGQQYGQQPPQGQQYGQQPPQGQQYGGAPPQGQQYGGAPPQGQQYGGGGQDVQGYQRQLEQAIQEKGLQKFYGPGTPGAQKLPQIAARAGQQVDRLCQAWRIQREIATDIVRLALYDVIVFIDDSGSMSFEEGGERIKDLQLIMQRVAFAATLFDDDGIDVRFMNDDQIPLNQLSGIRSEQQVEQLLANKRYKGLTPFGTELRKKVIDGMLIPALRSGQMQKPLLIISITDGQPAGETSNALVETVRYAVDNTRRSNYGPGAVAFQFAQVGNDAKATEFLAKLDNDPMVGSEVDCTSNYENESAEMSKAQPPIDLTPDLWMIKLILGAIDPSYDTKDEKANMAPGAGMPPRPQQGGYGGPGGPPGGYGQAPPPGGQYGQGQPPAQYGQQPPAGYNRPPPGQQQGGYPGQQSGGYGGAPQQPRY</sequence>
<dbReference type="AlphaFoldDB" id="A0AAV9JP99"/>
<reference evidence="2 3" key="1">
    <citation type="submission" date="2021-11" db="EMBL/GenBank/DDBJ databases">
        <title>Black yeast isolated from Biological Soil Crust.</title>
        <authorList>
            <person name="Kurbessoian T."/>
        </authorList>
    </citation>
    <scope>NUCLEOTIDE SEQUENCE [LARGE SCALE GENOMIC DNA]</scope>
    <source>
        <strain evidence="2 3">CCFEE 5522</strain>
    </source>
</reference>
<organism evidence="2 3">
    <name type="scientific">Oleoguttula mirabilis</name>
    <dbReference type="NCBI Taxonomy" id="1507867"/>
    <lineage>
        <taxon>Eukaryota</taxon>
        <taxon>Fungi</taxon>
        <taxon>Dikarya</taxon>
        <taxon>Ascomycota</taxon>
        <taxon>Pezizomycotina</taxon>
        <taxon>Dothideomycetes</taxon>
        <taxon>Dothideomycetidae</taxon>
        <taxon>Mycosphaerellales</taxon>
        <taxon>Teratosphaeriaceae</taxon>
        <taxon>Oleoguttula</taxon>
    </lineage>
</organism>
<dbReference type="InterPro" id="IPR036465">
    <property type="entry name" value="vWFA_dom_sf"/>
</dbReference>
<feature type="compositionally biased region" description="Low complexity" evidence="1">
    <location>
        <begin position="124"/>
        <end position="170"/>
    </location>
</feature>
<dbReference type="EMBL" id="JAVFHQ010000015">
    <property type="protein sequence ID" value="KAK4546377.1"/>
    <property type="molecule type" value="Genomic_DNA"/>
</dbReference>
<evidence type="ECO:0008006" key="4">
    <source>
        <dbReference type="Google" id="ProtNLM"/>
    </source>
</evidence>
<accession>A0AAV9JP99</accession>
<feature type="compositionally biased region" description="Low complexity" evidence="1">
    <location>
        <begin position="506"/>
        <end position="521"/>
    </location>
</feature>
<feature type="compositionally biased region" description="Low complexity" evidence="1">
    <location>
        <begin position="1"/>
        <end position="19"/>
    </location>
</feature>
<dbReference type="Proteomes" id="UP001324427">
    <property type="component" value="Unassembled WGS sequence"/>
</dbReference>
<feature type="compositionally biased region" description="Gly residues" evidence="1">
    <location>
        <begin position="529"/>
        <end position="543"/>
    </location>
</feature>
<evidence type="ECO:0000313" key="2">
    <source>
        <dbReference type="EMBL" id="KAK4546377.1"/>
    </source>
</evidence>
<protein>
    <recommendedName>
        <fullName evidence="4">vWA found in TerF C terminus domain-containing protein</fullName>
    </recommendedName>
</protein>
<feature type="compositionally biased region" description="Gly residues" evidence="1">
    <location>
        <begin position="482"/>
        <end position="495"/>
    </location>
</feature>
<feature type="region of interest" description="Disordered" evidence="1">
    <location>
        <begin position="461"/>
        <end position="550"/>
    </location>
</feature>